<dbReference type="AlphaFoldDB" id="A0A1G8M0S2"/>
<dbReference type="Gene3D" id="3.40.50.2000">
    <property type="entry name" value="Glycogen Phosphorylase B"/>
    <property type="match status" value="2"/>
</dbReference>
<evidence type="ECO:0000259" key="1">
    <source>
        <dbReference type="Pfam" id="PF00534"/>
    </source>
</evidence>
<keyword evidence="4" id="KW-1185">Reference proteome</keyword>
<dbReference type="SUPFAM" id="SSF53756">
    <property type="entry name" value="UDP-Glycosyltransferase/glycogen phosphorylase"/>
    <property type="match status" value="1"/>
</dbReference>
<feature type="domain" description="Glycosyltransferase subfamily 4-like N-terminal" evidence="2">
    <location>
        <begin position="11"/>
        <end position="176"/>
    </location>
</feature>
<evidence type="ECO:0000313" key="3">
    <source>
        <dbReference type="EMBL" id="SDI61541.1"/>
    </source>
</evidence>
<keyword evidence="3" id="KW-0808">Transferase</keyword>
<reference evidence="3 4" key="1">
    <citation type="submission" date="2016-10" db="EMBL/GenBank/DDBJ databases">
        <authorList>
            <person name="de Groot N.N."/>
        </authorList>
    </citation>
    <scope>NUCLEOTIDE SEQUENCE [LARGE SCALE GENOMIC DNA]</scope>
    <source>
        <strain evidence="3 4">DSM 26424</strain>
    </source>
</reference>
<dbReference type="PANTHER" id="PTHR12526">
    <property type="entry name" value="GLYCOSYLTRANSFERASE"/>
    <property type="match status" value="1"/>
</dbReference>
<dbReference type="STRING" id="555512.SAMN04487993_1007114"/>
<organism evidence="3 4">
    <name type="scientific">Salipiger marinus</name>
    <dbReference type="NCBI Taxonomy" id="555512"/>
    <lineage>
        <taxon>Bacteria</taxon>
        <taxon>Pseudomonadati</taxon>
        <taxon>Pseudomonadota</taxon>
        <taxon>Alphaproteobacteria</taxon>
        <taxon>Rhodobacterales</taxon>
        <taxon>Roseobacteraceae</taxon>
        <taxon>Salipiger</taxon>
    </lineage>
</organism>
<protein>
    <submittedName>
        <fullName evidence="3">Glycosyltransferase involved in cell wall bisynthesis</fullName>
    </submittedName>
</protein>
<proteinExistence type="predicted"/>
<evidence type="ECO:0000259" key="2">
    <source>
        <dbReference type="Pfam" id="PF13439"/>
    </source>
</evidence>
<dbReference type="Pfam" id="PF13439">
    <property type="entry name" value="Glyco_transf_4"/>
    <property type="match status" value="1"/>
</dbReference>
<dbReference type="InterPro" id="IPR001296">
    <property type="entry name" value="Glyco_trans_1"/>
</dbReference>
<dbReference type="Proteomes" id="UP000199093">
    <property type="component" value="Unassembled WGS sequence"/>
</dbReference>
<gene>
    <name evidence="3" type="ORF">SAMN04487993_1007114</name>
</gene>
<dbReference type="InterPro" id="IPR028098">
    <property type="entry name" value="Glyco_trans_4-like_N"/>
</dbReference>
<dbReference type="Pfam" id="PF00534">
    <property type="entry name" value="Glycos_transf_1"/>
    <property type="match status" value="1"/>
</dbReference>
<accession>A0A1G8M0S2</accession>
<dbReference type="OrthoDB" id="7847955at2"/>
<dbReference type="PANTHER" id="PTHR12526:SF636">
    <property type="entry name" value="BLL3647 PROTEIN"/>
    <property type="match status" value="1"/>
</dbReference>
<dbReference type="EMBL" id="FNEJ01000007">
    <property type="protein sequence ID" value="SDI61541.1"/>
    <property type="molecule type" value="Genomic_DNA"/>
</dbReference>
<dbReference type="CDD" id="cd03801">
    <property type="entry name" value="GT4_PimA-like"/>
    <property type="match status" value="1"/>
</dbReference>
<dbReference type="GO" id="GO:0016757">
    <property type="term" value="F:glycosyltransferase activity"/>
    <property type="evidence" value="ECO:0007669"/>
    <property type="project" value="InterPro"/>
</dbReference>
<sequence length="357" mass="37628">MRVLMTCDAAGGVWTYALDLARGLRRQGIATVLAGFGAPPSAARMAEARAVADLRWTGLPLDWTVPDRADLAAVAPALDALVAETGADVLQVNAPSQAAGLTTRARVIAVTHSCVVTWFRAVRGSDVPPAWRWQRDLNAEGMARADQVLAPSRAHADLTARCYPAADPVGVVPNAIAPPAPGLHRQPFVYAAARWWDEGKDAATLDAAAALTDWPVLAFGPVARDGVAAAAFHHAKAQGSRPHADLRRAAAEAGIFVSPSVYEPFGLAALEAAAGGAALVLSDIPTYREIWADAALFAPPGDAAAFAARINDLSRNDQLRARLAEAGQRRARQFCPDRQARAMAALFGAPHQERKLA</sequence>
<evidence type="ECO:0000313" key="4">
    <source>
        <dbReference type="Proteomes" id="UP000199093"/>
    </source>
</evidence>
<name>A0A1G8M0S2_9RHOB</name>
<feature type="domain" description="Glycosyl transferase family 1" evidence="1">
    <location>
        <begin position="235"/>
        <end position="329"/>
    </location>
</feature>
<dbReference type="RefSeq" id="WP_089846341.1">
    <property type="nucleotide sequence ID" value="NZ_FNEJ01000007.1"/>
</dbReference>